<comment type="caution">
    <text evidence="2">The sequence shown here is derived from an EMBL/GenBank/DDBJ whole genome shotgun (WGS) entry which is preliminary data.</text>
</comment>
<sequence length="278" mass="29907">MKLSKLLTLPLAALCALGIVPSIAFADGGCDQQCQLARKAQDPLASIRAVVLDNTVGFDNDRDPQSYAAQIQPVYSVPTEGRFNVILRGIVPVVGVRDGVVLPPLGPEPRGQSSYSTGLSDSIVQAFFSPKSDRDLKFGIGPQVSLRTRTRDDLAGPGWGGGISAVATGFSGRWSYATIVGQHWGQDDYSVATINPVMIYNSDLLGGSYFGYSNSLTYDWEASSGNRWQIPLGLTAGKTFPRDNGSAIDLSMGYYKMVERPEGGLESQFKFAVTLIWP</sequence>
<evidence type="ECO:0008006" key="4">
    <source>
        <dbReference type="Google" id="ProtNLM"/>
    </source>
</evidence>
<feature type="chain" id="PRO_5045618507" description="Transporter" evidence="1">
    <location>
        <begin position="27"/>
        <end position="278"/>
    </location>
</feature>
<gene>
    <name evidence="2" type="ORF">HW561_12845</name>
</gene>
<evidence type="ECO:0000256" key="1">
    <source>
        <dbReference type="SAM" id="SignalP"/>
    </source>
</evidence>
<evidence type="ECO:0000313" key="2">
    <source>
        <dbReference type="EMBL" id="NVO56673.1"/>
    </source>
</evidence>
<keyword evidence="3" id="KW-1185">Reference proteome</keyword>
<protein>
    <recommendedName>
        <fullName evidence="4">Transporter</fullName>
    </recommendedName>
</protein>
<name>A0ABX2PRM6_9RHOB</name>
<proteinExistence type="predicted"/>
<dbReference type="RefSeq" id="WP_176865350.1">
    <property type="nucleotide sequence ID" value="NZ_JABXWT010000006.1"/>
</dbReference>
<organism evidence="2 3">
    <name type="scientific">Ruegeria haliotis</name>
    <dbReference type="NCBI Taxonomy" id="2747601"/>
    <lineage>
        <taxon>Bacteria</taxon>
        <taxon>Pseudomonadati</taxon>
        <taxon>Pseudomonadota</taxon>
        <taxon>Alphaproteobacteria</taxon>
        <taxon>Rhodobacterales</taxon>
        <taxon>Roseobacteraceae</taxon>
        <taxon>Ruegeria</taxon>
    </lineage>
</organism>
<reference evidence="2 3" key="1">
    <citation type="submission" date="2020-06" db="EMBL/GenBank/DDBJ databases">
        <authorList>
            <person name="Cao W.R."/>
        </authorList>
    </citation>
    <scope>NUCLEOTIDE SEQUENCE [LARGE SCALE GENOMIC DNA]</scope>
    <source>
        <strain evidence="2 3">B1Z28</strain>
    </source>
</reference>
<dbReference type="EMBL" id="JABXWT010000006">
    <property type="protein sequence ID" value="NVO56673.1"/>
    <property type="molecule type" value="Genomic_DNA"/>
</dbReference>
<accession>A0ABX2PRM6</accession>
<feature type="signal peptide" evidence="1">
    <location>
        <begin position="1"/>
        <end position="26"/>
    </location>
</feature>
<evidence type="ECO:0000313" key="3">
    <source>
        <dbReference type="Proteomes" id="UP000630805"/>
    </source>
</evidence>
<keyword evidence="1" id="KW-0732">Signal</keyword>
<dbReference type="Proteomes" id="UP000630805">
    <property type="component" value="Unassembled WGS sequence"/>
</dbReference>